<sequence length="241" mass="26149">MVEHVMPVYFLREGIQARLCMVQDDRGREACFQVRDMILAEGLGAKIYIEKPSGLSCWREAEIHGNEVYAEITPQMLAETGTCLGQVQLYREQERVTSFLFRLEVQKSLVDSSVESKDELTVLERLIQEAEAVIQRAEKAGEAAQTAAEKAETSAERADTAAGNAQTAAEKADTASEEANTAAERADTASEGAGTAAGNAETAAKRAEAVYEKLKDFSAEAVDNEIQEIKAALGNTIIVEE</sequence>
<feature type="region of interest" description="Disordered" evidence="1">
    <location>
        <begin position="144"/>
        <end position="200"/>
    </location>
</feature>
<dbReference type="EMBL" id="BAABZQ010000001">
    <property type="protein sequence ID" value="GAA6503027.1"/>
    <property type="molecule type" value="Genomic_DNA"/>
</dbReference>
<name>A0ABQ0C2M8_9FIRM</name>
<reference evidence="2 3" key="1">
    <citation type="submission" date="2024-04" db="EMBL/GenBank/DDBJ databases">
        <title>Defined microbial consortia suppress multidrug-resistant proinflammatory Enterobacteriaceae via ecological control.</title>
        <authorList>
            <person name="Furuichi M."/>
            <person name="Kawaguchi T."/>
            <person name="Pust M."/>
            <person name="Yasuma K."/>
            <person name="Plichta D."/>
            <person name="Hasegawa N."/>
            <person name="Ohya T."/>
            <person name="Bhattarai S."/>
            <person name="Sasajima S."/>
            <person name="Aoto Y."/>
            <person name="Tuganbaev T."/>
            <person name="Yaginuma M."/>
            <person name="Ueda M."/>
            <person name="Okahashi N."/>
            <person name="Amafuji K."/>
            <person name="Kiridooshi Y."/>
            <person name="Sugita K."/>
            <person name="Strazar M."/>
            <person name="Skelly A."/>
            <person name="Suda W."/>
            <person name="Hattori M."/>
            <person name="Nakamoto N."/>
            <person name="Caballero S."/>
            <person name="Norman J."/>
            <person name="Olle B."/>
            <person name="Tanoue T."/>
            <person name="Arita M."/>
            <person name="Bucci V."/>
            <person name="Atarashi K."/>
            <person name="Xavier R."/>
            <person name="Honda K."/>
        </authorList>
    </citation>
    <scope>NUCLEOTIDE SEQUENCE [LARGE SCALE GENOMIC DNA]</scope>
    <source>
        <strain evidence="3">k34-0107-D12</strain>
    </source>
</reference>
<gene>
    <name evidence="2" type="ORF">K340107D12_58430</name>
</gene>
<evidence type="ECO:0000313" key="2">
    <source>
        <dbReference type="EMBL" id="GAA6503027.1"/>
    </source>
</evidence>
<accession>A0ABQ0C2M8</accession>
<feature type="compositionally biased region" description="Low complexity" evidence="1">
    <location>
        <begin position="160"/>
        <end position="169"/>
    </location>
</feature>
<protein>
    <recommendedName>
        <fullName evidence="4">DUF2479 domain-containing protein</fullName>
    </recommendedName>
</protein>
<evidence type="ECO:0000256" key="1">
    <source>
        <dbReference type="SAM" id="MobiDB-lite"/>
    </source>
</evidence>
<dbReference type="Proteomes" id="UP001600941">
    <property type="component" value="Unassembled WGS sequence"/>
</dbReference>
<comment type="caution">
    <text evidence="2">The sequence shown here is derived from an EMBL/GenBank/DDBJ whole genome shotgun (WGS) entry which is preliminary data.</text>
</comment>
<keyword evidence="3" id="KW-1185">Reference proteome</keyword>
<organism evidence="2 3">
    <name type="scientific">Blautia parvula</name>
    <dbReference type="NCBI Taxonomy" id="2877527"/>
    <lineage>
        <taxon>Bacteria</taxon>
        <taxon>Bacillati</taxon>
        <taxon>Bacillota</taxon>
        <taxon>Clostridia</taxon>
        <taxon>Lachnospirales</taxon>
        <taxon>Lachnospiraceae</taxon>
        <taxon>Blautia</taxon>
    </lineage>
</organism>
<feature type="compositionally biased region" description="Low complexity" evidence="1">
    <location>
        <begin position="189"/>
        <end position="200"/>
    </location>
</feature>
<evidence type="ECO:0000313" key="3">
    <source>
        <dbReference type="Proteomes" id="UP001600941"/>
    </source>
</evidence>
<proteinExistence type="predicted"/>
<evidence type="ECO:0008006" key="4">
    <source>
        <dbReference type="Google" id="ProtNLM"/>
    </source>
</evidence>
<feature type="compositionally biased region" description="Basic and acidic residues" evidence="1">
    <location>
        <begin position="149"/>
        <end position="159"/>
    </location>
</feature>
<dbReference type="RefSeq" id="WP_103732243.1">
    <property type="nucleotide sequence ID" value="NZ_BAABZQ010000001.1"/>
</dbReference>